<evidence type="ECO:0000313" key="1">
    <source>
        <dbReference type="EMBL" id="QDU01642.1"/>
    </source>
</evidence>
<gene>
    <name evidence="1" type="ORF">V6x_13230</name>
</gene>
<dbReference type="Proteomes" id="UP000320722">
    <property type="component" value="Chromosome"/>
</dbReference>
<accession>A0A517W8Q6</accession>
<sequence length="168" mass="17734">MIGDEVHVDRVGPVLTVVVNRDVVHIVGIGIELVFQECFRSQVQVGPVGTGDACGGGCGEEWQAARGFVDIQRIVVSRPQYGEGQNIGIVTGEEVAAVDVDQQVRATGIQTNVDRVVGSIFESGEEHVQHQVVGATAVGVDVFNAGVVHSLFGIGSQEAELSRTRIST</sequence>
<protein>
    <submittedName>
        <fullName evidence="1">Uncharacterized protein</fullName>
    </submittedName>
</protein>
<name>A0A517W8Q6_9PLAN</name>
<evidence type="ECO:0000313" key="2">
    <source>
        <dbReference type="Proteomes" id="UP000320722"/>
    </source>
</evidence>
<proteinExistence type="predicted"/>
<reference evidence="1 2" key="1">
    <citation type="submission" date="2019-02" db="EMBL/GenBank/DDBJ databases">
        <title>Deep-cultivation of Planctomycetes and their phenomic and genomic characterization uncovers novel biology.</title>
        <authorList>
            <person name="Wiegand S."/>
            <person name="Jogler M."/>
            <person name="Boedeker C."/>
            <person name="Pinto D."/>
            <person name="Vollmers J."/>
            <person name="Rivas-Marin E."/>
            <person name="Kohn T."/>
            <person name="Peeters S.H."/>
            <person name="Heuer A."/>
            <person name="Rast P."/>
            <person name="Oberbeckmann S."/>
            <person name="Bunk B."/>
            <person name="Jeske O."/>
            <person name="Meyerdierks A."/>
            <person name="Storesund J.E."/>
            <person name="Kallscheuer N."/>
            <person name="Luecker S."/>
            <person name="Lage O.M."/>
            <person name="Pohl T."/>
            <person name="Merkel B.J."/>
            <person name="Hornburger P."/>
            <person name="Mueller R.-W."/>
            <person name="Bruemmer F."/>
            <person name="Labrenz M."/>
            <person name="Spormann A.M."/>
            <person name="Op den Camp H."/>
            <person name="Overmann J."/>
            <person name="Amann R."/>
            <person name="Jetten M.S.M."/>
            <person name="Mascher T."/>
            <person name="Medema M.H."/>
            <person name="Devos D.P."/>
            <person name="Kaster A.-K."/>
            <person name="Ovreas L."/>
            <person name="Rohde M."/>
            <person name="Galperin M.Y."/>
            <person name="Jogler C."/>
        </authorList>
    </citation>
    <scope>NUCLEOTIDE SEQUENCE [LARGE SCALE GENOMIC DNA]</scope>
    <source>
        <strain evidence="1 2">V6</strain>
    </source>
</reference>
<dbReference type="AlphaFoldDB" id="A0A517W8Q6"/>
<organism evidence="1 2">
    <name type="scientific">Gimesia chilikensis</name>
    <dbReference type="NCBI Taxonomy" id="2605989"/>
    <lineage>
        <taxon>Bacteria</taxon>
        <taxon>Pseudomonadati</taxon>
        <taxon>Planctomycetota</taxon>
        <taxon>Planctomycetia</taxon>
        <taxon>Planctomycetales</taxon>
        <taxon>Planctomycetaceae</taxon>
        <taxon>Gimesia</taxon>
    </lineage>
</organism>
<dbReference type="EMBL" id="CP036347">
    <property type="protein sequence ID" value="QDU01642.1"/>
    <property type="molecule type" value="Genomic_DNA"/>
</dbReference>